<dbReference type="AlphaFoldDB" id="A0A8T0XN04"/>
<dbReference type="Proteomes" id="UP000823388">
    <property type="component" value="Chromosome 1K"/>
</dbReference>
<evidence type="ECO:0000313" key="2">
    <source>
        <dbReference type="Proteomes" id="UP000823388"/>
    </source>
</evidence>
<reference evidence="1" key="1">
    <citation type="submission" date="2020-05" db="EMBL/GenBank/DDBJ databases">
        <title>WGS assembly of Panicum virgatum.</title>
        <authorList>
            <person name="Lovell J.T."/>
            <person name="Jenkins J."/>
            <person name="Shu S."/>
            <person name="Juenger T.E."/>
            <person name="Schmutz J."/>
        </authorList>
    </citation>
    <scope>NUCLEOTIDE SEQUENCE</scope>
    <source>
        <strain evidence="1">AP13</strain>
    </source>
</reference>
<organism evidence="1 2">
    <name type="scientific">Panicum virgatum</name>
    <name type="common">Blackwell switchgrass</name>
    <dbReference type="NCBI Taxonomy" id="38727"/>
    <lineage>
        <taxon>Eukaryota</taxon>
        <taxon>Viridiplantae</taxon>
        <taxon>Streptophyta</taxon>
        <taxon>Embryophyta</taxon>
        <taxon>Tracheophyta</taxon>
        <taxon>Spermatophyta</taxon>
        <taxon>Magnoliopsida</taxon>
        <taxon>Liliopsida</taxon>
        <taxon>Poales</taxon>
        <taxon>Poaceae</taxon>
        <taxon>PACMAD clade</taxon>
        <taxon>Panicoideae</taxon>
        <taxon>Panicodae</taxon>
        <taxon>Paniceae</taxon>
        <taxon>Panicinae</taxon>
        <taxon>Panicum</taxon>
        <taxon>Panicum sect. Hiantes</taxon>
    </lineage>
</organism>
<name>A0A8T0XN04_PANVG</name>
<comment type="caution">
    <text evidence="1">The sequence shown here is derived from an EMBL/GenBank/DDBJ whole genome shotgun (WGS) entry which is preliminary data.</text>
</comment>
<keyword evidence="2" id="KW-1185">Reference proteome</keyword>
<accession>A0A8T0XN04</accession>
<dbReference type="EMBL" id="CM029037">
    <property type="protein sequence ID" value="KAG2656829.1"/>
    <property type="molecule type" value="Genomic_DNA"/>
</dbReference>
<protein>
    <submittedName>
        <fullName evidence="1">Uncharacterized protein</fullName>
    </submittedName>
</protein>
<proteinExistence type="predicted"/>
<sequence>MKMRGRKQRGESDFHGNFASDGQYKYNLGCNVASCSPSLPLVKQHPASVTPCHESQAQTMFDHCIFHYPLWVLLLYFWKAGYSNFTLSFSCPAASLNPILNGLGDLFHH</sequence>
<gene>
    <name evidence="1" type="ORF">PVAP13_1KG107900</name>
</gene>
<evidence type="ECO:0000313" key="1">
    <source>
        <dbReference type="EMBL" id="KAG2656829.1"/>
    </source>
</evidence>